<evidence type="ECO:0000256" key="16">
    <source>
        <dbReference type="ARBA" id="ARBA00023180"/>
    </source>
</evidence>
<dbReference type="KEGG" id="vg:19621714"/>
<dbReference type="RefSeq" id="YP_009042128.1">
    <property type="nucleotide sequence ID" value="NC_024306.1"/>
</dbReference>
<keyword evidence="14" id="KW-1031">Host cell junction</keyword>
<evidence type="ECO:0000313" key="23">
    <source>
        <dbReference type="Proteomes" id="UP000173965"/>
    </source>
</evidence>
<evidence type="ECO:0000259" key="21">
    <source>
        <dbReference type="Pfam" id="PF20418"/>
    </source>
</evidence>
<feature type="region of interest" description="Disordered" evidence="18">
    <location>
        <begin position="501"/>
        <end position="552"/>
    </location>
</feature>
<evidence type="ECO:0000256" key="5">
    <source>
        <dbReference type="ARBA" id="ARBA00008101"/>
    </source>
</evidence>
<comment type="subcellular location">
    <subcellularLocation>
        <location evidence="1">Host Golgi apparatus</location>
    </subcellularLocation>
    <subcellularLocation>
        <location evidence="2">Host cell junction</location>
    </subcellularLocation>
    <subcellularLocation>
        <location evidence="3">Host cell membrane</location>
        <topology evidence="3">Single-pass type I membrane protein</topology>
    </subcellularLocation>
    <subcellularLocation>
        <location evidence="4">Virion membrane</location>
        <topology evidence="4">Single-pass type I membrane protein</topology>
    </subcellularLocation>
</comment>
<evidence type="ECO:0000256" key="15">
    <source>
        <dbReference type="ARBA" id="ARBA00023136"/>
    </source>
</evidence>
<dbReference type="InterPro" id="IPR003404">
    <property type="entry name" value="Herpes_glycopE_Fc"/>
</dbReference>
<evidence type="ECO:0000256" key="9">
    <source>
        <dbReference type="ARBA" id="ARBA00022812"/>
    </source>
</evidence>
<evidence type="ECO:0000256" key="17">
    <source>
        <dbReference type="ARBA" id="ARBA00025134"/>
    </source>
</evidence>
<evidence type="ECO:0000256" key="2">
    <source>
        <dbReference type="ARBA" id="ARBA00004315"/>
    </source>
</evidence>
<dbReference type="InterPro" id="IPR046463">
    <property type="entry name" value="Herpes_gE_N"/>
</dbReference>
<comment type="similarity">
    <text evidence="5">Belongs to the alphaherpesvirinae glycoprotein E family.</text>
</comment>
<gene>
    <name evidence="22" type="primary">US8</name>
</gene>
<dbReference type="OrthoDB" id="11660at10239"/>
<feature type="domain" description="Envelope glycoprotein E N-terminal" evidence="21">
    <location>
        <begin position="52"/>
        <end position="142"/>
    </location>
</feature>
<evidence type="ECO:0000256" key="10">
    <source>
        <dbReference type="ARBA" id="ARBA00022844"/>
    </source>
</evidence>
<keyword evidence="9" id="KW-1040">Host Golgi apparatus</keyword>
<evidence type="ECO:0000256" key="1">
    <source>
        <dbReference type="ARBA" id="ARBA00004136"/>
    </source>
</evidence>
<keyword evidence="12 22" id="KW-0261">Viral envelope protein</keyword>
<keyword evidence="7" id="KW-1032">Host cell membrane</keyword>
<dbReference type="Gene3D" id="2.60.40.10">
    <property type="entry name" value="Immunoglobulins"/>
    <property type="match status" value="1"/>
</dbReference>
<dbReference type="EMBL" id="AB825953">
    <property type="protein sequence ID" value="BAP00745.1"/>
    <property type="molecule type" value="Genomic_DNA"/>
</dbReference>
<evidence type="ECO:0000313" key="22">
    <source>
        <dbReference type="EMBL" id="BAP00745.1"/>
    </source>
</evidence>
<evidence type="ECO:0000256" key="3">
    <source>
        <dbReference type="ARBA" id="ARBA00004402"/>
    </source>
</evidence>
<dbReference type="GO" id="GO:0055036">
    <property type="term" value="C:virion membrane"/>
    <property type="evidence" value="ECO:0007669"/>
    <property type="project" value="UniProtKB-SubCell"/>
</dbReference>
<feature type="domain" description="Envelope glycoprotein E Fc-binding" evidence="20">
    <location>
        <begin position="223"/>
        <end position="395"/>
    </location>
</feature>
<feature type="transmembrane region" description="Helical" evidence="19">
    <location>
        <begin position="422"/>
        <end position="446"/>
    </location>
</feature>
<dbReference type="GeneID" id="19621714"/>
<evidence type="ECO:0000256" key="4">
    <source>
        <dbReference type="ARBA" id="ARBA00004563"/>
    </source>
</evidence>
<reference evidence="23" key="1">
    <citation type="journal article" date="2014" name="J. Virol.">
        <title>Isolation and characterization of a novel alphaherpesvirus in fruit bats.</title>
        <authorList>
            <person name="Sasaki M."/>
            <person name="Setiyono A."/>
            <person name="Handharyani E."/>
            <person name="Kobayashi S."/>
            <person name="Rahmadani I."/>
            <person name="Taha S."/>
            <person name="Adiani S."/>
            <person name="Subangkit M."/>
            <person name="Nakamura I."/>
            <person name="Sawa H."/>
            <person name="Kimura T."/>
        </authorList>
    </citation>
    <scope>NUCLEOTIDE SEQUENCE [LARGE SCALE GENOMIC DNA]</scope>
</reference>
<dbReference type="GO" id="GO:0044177">
    <property type="term" value="C:host cell Golgi apparatus"/>
    <property type="evidence" value="ECO:0007669"/>
    <property type="project" value="UniProtKB-SubCell"/>
</dbReference>
<feature type="compositionally biased region" description="Polar residues" evidence="18">
    <location>
        <begin position="509"/>
        <end position="530"/>
    </location>
</feature>
<keyword evidence="10" id="KW-0946">Virion</keyword>
<proteinExistence type="inferred from homology"/>
<comment type="function">
    <text evidence="17">In epithelial cells, the heterodimer gE/gI is required for the cell-to-cell spread of the virus, by sorting nascent virions to cell junctions. Once the virus reaches the cell junctions, virus particles can spread to adjacent cells extremely rapidly through interactions with cellular receptors that accumulate at these junctions. Implicated in basolateral spread in polarized cells. In neuronal cells, gE/gI is essential for the anterograde spread of the infection throughout the host nervous system. Together with US9, the heterodimer gE/gI is involved in the sorting and transport of viral structural components toward axon tips.</text>
</comment>
<keyword evidence="15 19" id="KW-0472">Membrane</keyword>
<dbReference type="Proteomes" id="UP000173965">
    <property type="component" value="Segment"/>
</dbReference>
<accession>A0A060Q505</accession>
<keyword evidence="8 19" id="KW-0812">Transmembrane</keyword>
<evidence type="ECO:0000256" key="6">
    <source>
        <dbReference type="ARBA" id="ARBA00013988"/>
    </source>
</evidence>
<keyword evidence="11" id="KW-1043">Host membrane</keyword>
<sequence length="552" mass="60834">MWRATFFVILGIGWGLGRQAATATVWQTANLGDNVTLFAQIAIPSHGLQDPPVSKLVWGYAGTSRCGMVQPIWVAIHPPRRVKVAVIEPDCMDNPSVLAIQYTRGHSQVFPMNVTSPRLTIDGHTLLLHDVRQTDSGLYTLTGITSPEGRPWQQDVFLEVREVPFIPDDELPPLDDESIELPTPDFNGMPITPPASPETRVPLPGGPPAAPSISPVADVHHVRGVSVSLSTPNTLLFTEGQSFNTDVVIHAISHDDQQYSMEIVWIQHPFPAGCSEMQIFEACLYHPRLPECLEPADARCAISSWTHYLGTQRYLGCSRRATPPNCPSESMLDRGSGITWHGTSTNLHFHNASASTSGVYLCVVYIDGHVAAWSYITITTTEKFIPVHVETRLPRQRPASPPSFPNFPRPKTTSASGHFHPLLLVLGLAIALSVVCLVTWGCVTCWRARAWRAVKRHNPKGPTYIRVADHELYADFSSDSEVEFDDSFRLGRLDDATSPRGGSGFEILSPSSSSVYPQNEKSQSRRSFSTFKPHGSNGYSHLPSPDSPRARW</sequence>
<keyword evidence="13 19" id="KW-1133">Transmembrane helix</keyword>
<dbReference type="GO" id="GO:0019031">
    <property type="term" value="C:viral envelope"/>
    <property type="evidence" value="ECO:0007669"/>
    <property type="project" value="UniProtKB-KW"/>
</dbReference>
<dbReference type="Pfam" id="PF02480">
    <property type="entry name" value="Herpes_gE"/>
    <property type="match status" value="1"/>
</dbReference>
<evidence type="ECO:0000256" key="18">
    <source>
        <dbReference type="SAM" id="MobiDB-lite"/>
    </source>
</evidence>
<evidence type="ECO:0000259" key="20">
    <source>
        <dbReference type="Pfam" id="PF02480"/>
    </source>
</evidence>
<evidence type="ECO:0000256" key="11">
    <source>
        <dbReference type="ARBA" id="ARBA00022870"/>
    </source>
</evidence>
<evidence type="ECO:0000256" key="14">
    <source>
        <dbReference type="ARBA" id="ARBA00023081"/>
    </source>
</evidence>
<dbReference type="SUPFAM" id="SSF48726">
    <property type="entry name" value="Immunoglobulin"/>
    <property type="match status" value="2"/>
</dbReference>
<evidence type="ECO:0000256" key="12">
    <source>
        <dbReference type="ARBA" id="ARBA00022879"/>
    </source>
</evidence>
<protein>
    <recommendedName>
        <fullName evidence="6">Envelope glycoprotein E</fullName>
    </recommendedName>
</protein>
<evidence type="ECO:0000256" key="8">
    <source>
        <dbReference type="ARBA" id="ARBA00022692"/>
    </source>
</evidence>
<keyword evidence="23" id="KW-1185">Reference proteome</keyword>
<dbReference type="InterPro" id="IPR036179">
    <property type="entry name" value="Ig-like_dom_sf"/>
</dbReference>
<keyword evidence="16" id="KW-0325">Glycoprotein</keyword>
<evidence type="ECO:0000256" key="13">
    <source>
        <dbReference type="ARBA" id="ARBA00022989"/>
    </source>
</evidence>
<dbReference type="InterPro" id="IPR013783">
    <property type="entry name" value="Ig-like_fold"/>
</dbReference>
<evidence type="ECO:0000256" key="7">
    <source>
        <dbReference type="ARBA" id="ARBA00022511"/>
    </source>
</evidence>
<dbReference type="GO" id="GO:0044156">
    <property type="term" value="C:host cell junction"/>
    <property type="evidence" value="ECO:0007669"/>
    <property type="project" value="UniProtKB-SubCell"/>
</dbReference>
<evidence type="ECO:0000256" key="19">
    <source>
        <dbReference type="SAM" id="Phobius"/>
    </source>
</evidence>
<organism evidence="22 23">
    <name type="scientific">Pteropodid alphaherpesvirus 1</name>
    <dbReference type="NCBI Taxonomy" id="1343901"/>
    <lineage>
        <taxon>Viruses</taxon>
        <taxon>Duplodnaviria</taxon>
        <taxon>Heunggongvirae</taxon>
        <taxon>Peploviricota</taxon>
        <taxon>Herviviricetes</taxon>
        <taxon>Herpesvirales</taxon>
        <taxon>Orthoherpesviridae</taxon>
        <taxon>Alphaherpesvirinae</taxon>
        <taxon>Simplexvirus</taxon>
        <taxon>Simplexvirus pteropodidalpha1</taxon>
    </lineage>
</organism>
<dbReference type="Pfam" id="PF20418">
    <property type="entry name" value="Herpes_gE_N"/>
    <property type="match status" value="1"/>
</dbReference>
<name>A0A060Q505_9ALPH</name>